<dbReference type="OrthoDB" id="9808623at2"/>
<dbReference type="AlphaFoldDB" id="A0A543E267"/>
<dbReference type="PANTHER" id="PTHR38588">
    <property type="entry name" value="BLL0334 PROTEIN"/>
    <property type="match status" value="1"/>
</dbReference>
<feature type="compositionally biased region" description="Polar residues" evidence="1">
    <location>
        <begin position="85"/>
        <end position="97"/>
    </location>
</feature>
<dbReference type="InterPro" id="IPR023393">
    <property type="entry name" value="START-like_dom_sf"/>
</dbReference>
<reference evidence="3 4" key="1">
    <citation type="submission" date="2019-06" db="EMBL/GenBank/DDBJ databases">
        <title>Sequencing the genomes of 1000 actinobacteria strains.</title>
        <authorList>
            <person name="Klenk H.-P."/>
        </authorList>
    </citation>
    <scope>NUCLEOTIDE SEQUENCE [LARGE SCALE GENOMIC DNA]</scope>
    <source>
        <strain evidence="3 4">DSM 45301</strain>
    </source>
</reference>
<dbReference type="InterPro" id="IPR010419">
    <property type="entry name" value="CO_DH_gsu"/>
</dbReference>
<keyword evidence="2" id="KW-1133">Transmembrane helix</keyword>
<proteinExistence type="predicted"/>
<dbReference type="Proteomes" id="UP000315677">
    <property type="component" value="Unassembled WGS sequence"/>
</dbReference>
<evidence type="ECO:0000256" key="2">
    <source>
        <dbReference type="SAM" id="Phobius"/>
    </source>
</evidence>
<dbReference type="RefSeq" id="WP_142051867.1">
    <property type="nucleotide sequence ID" value="NZ_VFPA01000001.1"/>
</dbReference>
<feature type="transmembrane region" description="Helical" evidence="2">
    <location>
        <begin position="247"/>
        <end position="263"/>
    </location>
</feature>
<organism evidence="3 4">
    <name type="scientific">Pseudonocardia kunmingensis</name>
    <dbReference type="NCBI Taxonomy" id="630975"/>
    <lineage>
        <taxon>Bacteria</taxon>
        <taxon>Bacillati</taxon>
        <taxon>Actinomycetota</taxon>
        <taxon>Actinomycetes</taxon>
        <taxon>Pseudonocardiales</taxon>
        <taxon>Pseudonocardiaceae</taxon>
        <taxon>Pseudonocardia</taxon>
    </lineage>
</organism>
<name>A0A543E267_9PSEU</name>
<protein>
    <submittedName>
        <fullName evidence="3">Carbon monoxide dehydrogenase subunit G</fullName>
    </submittedName>
</protein>
<keyword evidence="2" id="KW-0472">Membrane</keyword>
<dbReference type="CDD" id="cd07823">
    <property type="entry name" value="SRPBCC_5"/>
    <property type="match status" value="1"/>
</dbReference>
<evidence type="ECO:0000313" key="3">
    <source>
        <dbReference type="EMBL" id="TQM15678.1"/>
    </source>
</evidence>
<feature type="compositionally biased region" description="Low complexity" evidence="1">
    <location>
        <begin position="150"/>
        <end position="197"/>
    </location>
</feature>
<feature type="region of interest" description="Disordered" evidence="1">
    <location>
        <begin position="150"/>
        <end position="209"/>
    </location>
</feature>
<dbReference type="EMBL" id="VFPA01000001">
    <property type="protein sequence ID" value="TQM15678.1"/>
    <property type="molecule type" value="Genomic_DNA"/>
</dbReference>
<dbReference type="Gene3D" id="3.30.530.20">
    <property type="match status" value="1"/>
</dbReference>
<keyword evidence="2" id="KW-0812">Transmembrane</keyword>
<sequence>MQLENKFTIDAPIEKAWEALNTPETVAPCFPGATLTEYEGNSFTGTVKVKLGPISLTYKGKGTYVSRDDENHKVVIEATGRDSRGNGTASATVTGTMQADGPDRTAVTMVTDMTITGRPAQFGRGVISDVADKIIGQFSACVASKLAPETGAAAGSSPSPKPASGAAAATSAPATPTPAPASGSSGPASSGETGSSPNGSPSGADAAKGPVLAATPTATKPASGPMRSEVDAIDLLDTAGAPVLKRLVPVAGGVLLLLIILLIKRSRSSS</sequence>
<evidence type="ECO:0000313" key="4">
    <source>
        <dbReference type="Proteomes" id="UP000315677"/>
    </source>
</evidence>
<dbReference type="Pfam" id="PF06240">
    <property type="entry name" value="COXG"/>
    <property type="match status" value="1"/>
</dbReference>
<gene>
    <name evidence="3" type="ORF">FB558_2469</name>
</gene>
<feature type="region of interest" description="Disordered" evidence="1">
    <location>
        <begin position="81"/>
        <end position="102"/>
    </location>
</feature>
<dbReference type="PANTHER" id="PTHR38588:SF1">
    <property type="entry name" value="BLL0334 PROTEIN"/>
    <property type="match status" value="1"/>
</dbReference>
<keyword evidence="4" id="KW-1185">Reference proteome</keyword>
<evidence type="ECO:0000256" key="1">
    <source>
        <dbReference type="SAM" id="MobiDB-lite"/>
    </source>
</evidence>
<comment type="caution">
    <text evidence="3">The sequence shown here is derived from an EMBL/GenBank/DDBJ whole genome shotgun (WGS) entry which is preliminary data.</text>
</comment>
<accession>A0A543E267</accession>
<dbReference type="SUPFAM" id="SSF55961">
    <property type="entry name" value="Bet v1-like"/>
    <property type="match status" value="1"/>
</dbReference>